<evidence type="ECO:0000313" key="1">
    <source>
        <dbReference type="EMBL" id="TKD17652.1"/>
    </source>
</evidence>
<name>A0A4U1JNZ9_RHOCA</name>
<reference evidence="1 2" key="1">
    <citation type="submission" date="2019-04" db="EMBL/GenBank/DDBJ databases">
        <title>Draft Whole-Genome sequence of the purple photosynthetic bacterium Rhodobacter capsulatus SP108 with an indigenous class A beta-lactamase.</title>
        <authorList>
            <person name="Robertson S."/>
            <person name="Meyer T.E."/>
            <person name="Kyndt J.A."/>
        </authorList>
    </citation>
    <scope>NUCLEOTIDE SEQUENCE [LARGE SCALE GENOMIC DNA]</scope>
    <source>
        <strain evidence="1 2">SP108</strain>
    </source>
</reference>
<dbReference type="RefSeq" id="WP_136907377.1">
    <property type="nucleotide sequence ID" value="NZ_SWJZ01000056.1"/>
</dbReference>
<dbReference type="AlphaFoldDB" id="A0A4U1JNZ9"/>
<dbReference type="EMBL" id="SWJZ01000056">
    <property type="protein sequence ID" value="TKD17652.1"/>
    <property type="molecule type" value="Genomic_DNA"/>
</dbReference>
<sequence length="107" mass="11821">MSNTTRYLPNWLASRHYCTTKDLMRLFDVSRATIDRWCRENPAFPGKVKLGVPGSGFCSTRFVVSQVADYVASLEAHIQNDANYGPQASVIEMKSRMAKGGESSTAA</sequence>
<evidence type="ECO:0000313" key="2">
    <source>
        <dbReference type="Proteomes" id="UP000310597"/>
    </source>
</evidence>
<organism evidence="1 2">
    <name type="scientific">Rhodobacter capsulatus</name>
    <name type="common">Rhodopseudomonas capsulata</name>
    <dbReference type="NCBI Taxonomy" id="1061"/>
    <lineage>
        <taxon>Bacteria</taxon>
        <taxon>Pseudomonadati</taxon>
        <taxon>Pseudomonadota</taxon>
        <taxon>Alphaproteobacteria</taxon>
        <taxon>Rhodobacterales</taxon>
        <taxon>Rhodobacter group</taxon>
        <taxon>Rhodobacter</taxon>
    </lineage>
</organism>
<comment type="caution">
    <text evidence="1">The sequence shown here is derived from an EMBL/GenBank/DDBJ whole genome shotgun (WGS) entry which is preliminary data.</text>
</comment>
<dbReference type="OrthoDB" id="8452166at2"/>
<gene>
    <name evidence="1" type="ORF">FBT96_13140</name>
</gene>
<protein>
    <submittedName>
        <fullName evidence="1">AlpA family phage regulatory protein</fullName>
    </submittedName>
</protein>
<dbReference type="Proteomes" id="UP000310597">
    <property type="component" value="Unassembled WGS sequence"/>
</dbReference>
<accession>A0A4U1JNZ9</accession>
<proteinExistence type="predicted"/>